<keyword evidence="4" id="KW-0378">Hydrolase</keyword>
<dbReference type="InterPro" id="IPR016662">
    <property type="entry name" value="Acyl-CoA_thioEstase_long-chain"/>
</dbReference>
<dbReference type="RefSeq" id="WP_172148128.1">
    <property type="nucleotide sequence ID" value="NZ_BAABID010000004.1"/>
</dbReference>
<dbReference type="PANTHER" id="PTHR10824">
    <property type="entry name" value="ACYL-COENZYME A THIOESTERASE-RELATED"/>
    <property type="match status" value="1"/>
</dbReference>
<feature type="domain" description="Peptidase S9 prolyl oligopeptidase catalytic" evidence="2">
    <location>
        <begin position="223"/>
        <end position="371"/>
    </location>
</feature>
<dbReference type="GO" id="GO:0016787">
    <property type="term" value="F:hydrolase activity"/>
    <property type="evidence" value="ECO:0007669"/>
    <property type="project" value="UniProtKB-KW"/>
</dbReference>
<accession>A0ABP8Y617</accession>
<dbReference type="Pfam" id="PF00326">
    <property type="entry name" value="Peptidase_S9"/>
    <property type="match status" value="1"/>
</dbReference>
<keyword evidence="5" id="KW-1185">Reference proteome</keyword>
<dbReference type="InterPro" id="IPR042490">
    <property type="entry name" value="Thio_Ohase/BAAT_N"/>
</dbReference>
<comment type="caution">
    <text evidence="4">The sequence shown here is derived from an EMBL/GenBank/DDBJ whole genome shotgun (WGS) entry which is preliminary data.</text>
</comment>
<dbReference type="InterPro" id="IPR001375">
    <property type="entry name" value="Peptidase_S9_cat"/>
</dbReference>
<feature type="chain" id="PRO_5045589671" evidence="1">
    <location>
        <begin position="29"/>
        <end position="421"/>
    </location>
</feature>
<feature type="signal peptide" evidence="1">
    <location>
        <begin position="1"/>
        <end position="28"/>
    </location>
</feature>
<protein>
    <submittedName>
        <fullName evidence="4">Acyl-CoA thioester hydrolase/BAAT C-terminal domain-containing protein</fullName>
    </submittedName>
</protein>
<gene>
    <name evidence="4" type="ORF">GCM10023216_08980</name>
</gene>
<evidence type="ECO:0000313" key="5">
    <source>
        <dbReference type="Proteomes" id="UP001500956"/>
    </source>
</evidence>
<name>A0ABP8Y617_9MICO</name>
<dbReference type="EMBL" id="BAABID010000004">
    <property type="protein sequence ID" value="GAA4721932.1"/>
    <property type="molecule type" value="Genomic_DNA"/>
</dbReference>
<dbReference type="Pfam" id="PF04775">
    <property type="entry name" value="Bile_Hydr_Trans"/>
    <property type="match status" value="1"/>
</dbReference>
<reference evidence="5" key="1">
    <citation type="journal article" date="2019" name="Int. J. Syst. Evol. Microbiol.">
        <title>The Global Catalogue of Microorganisms (GCM) 10K type strain sequencing project: providing services to taxonomists for standard genome sequencing and annotation.</title>
        <authorList>
            <consortium name="The Broad Institute Genomics Platform"/>
            <consortium name="The Broad Institute Genome Sequencing Center for Infectious Disease"/>
            <person name="Wu L."/>
            <person name="Ma J."/>
        </authorList>
    </citation>
    <scope>NUCLEOTIDE SEQUENCE [LARGE SCALE GENOMIC DNA]</scope>
    <source>
        <strain evidence="5">JCM 18063</strain>
    </source>
</reference>
<dbReference type="Gene3D" id="3.40.50.1820">
    <property type="entry name" value="alpha/beta hydrolase"/>
    <property type="match status" value="1"/>
</dbReference>
<dbReference type="Gene3D" id="2.60.40.2240">
    <property type="entry name" value="Acyl-CoA thioester hydrolase/BAAT N-terminal domain"/>
    <property type="match status" value="1"/>
</dbReference>
<dbReference type="PIRSF" id="PIRSF016521">
    <property type="entry name" value="Acyl-CoA_hydro"/>
    <property type="match status" value="1"/>
</dbReference>
<dbReference type="SUPFAM" id="SSF53474">
    <property type="entry name" value="alpha/beta-Hydrolases"/>
    <property type="match status" value="1"/>
</dbReference>
<dbReference type="PANTHER" id="PTHR10824:SF4">
    <property type="entry name" value="ACYL-COENZYME A THIOESTERASE 1-LIKE"/>
    <property type="match status" value="1"/>
</dbReference>
<feature type="domain" description="Acyl-CoA thioester hydrolase/bile acid-CoA amino acid N-acetyltransferase" evidence="3">
    <location>
        <begin position="45"/>
        <end position="160"/>
    </location>
</feature>
<keyword evidence="1" id="KW-0732">Signal</keyword>
<sequence length="421" mass="44554">MARRRDARRSAVLTAVAAALVLPAACTASPDPEIEVTEVDGPFVPLDVTLAGLPPGQEVTLEAATAVGGGVDFVSQATFTVADDGTVVLAETVPESGDWESADPTAPLWAMVAESRYYAAMWEEPFVVDLVVRDDAGEALATTTVERPGTAPGVESRRVDDRGLVAEYSVPSGLEGRRPALVVFGGSEGGLNTGAGIARTVASLGYPALAISFFGAPGQLENLERVPVETFLEALRWLRAQPEVDTERVMTFGVSRGGEMALWLAAERPELVHGAIAPVGAGALVCGIPDFGVPAWTLDGEPLADVCPNYGRVEEMRDAAVDVADIGGPVVLACGGRDELWPSCDYAQHVLDRRGDEETVLVRHEDAGHAVALPPYVPIAFEEDLYERYDVTSAAVPAATHQVRVEFWQAVAATLAELREE</sequence>
<evidence type="ECO:0000259" key="3">
    <source>
        <dbReference type="Pfam" id="PF04775"/>
    </source>
</evidence>
<evidence type="ECO:0000259" key="2">
    <source>
        <dbReference type="Pfam" id="PF00326"/>
    </source>
</evidence>
<organism evidence="4 5">
    <name type="scientific">Isoptericola chiayiensis</name>
    <dbReference type="NCBI Taxonomy" id="579446"/>
    <lineage>
        <taxon>Bacteria</taxon>
        <taxon>Bacillati</taxon>
        <taxon>Actinomycetota</taxon>
        <taxon>Actinomycetes</taxon>
        <taxon>Micrococcales</taxon>
        <taxon>Promicromonosporaceae</taxon>
        <taxon>Isoptericola</taxon>
    </lineage>
</organism>
<dbReference type="Proteomes" id="UP001500956">
    <property type="component" value="Unassembled WGS sequence"/>
</dbReference>
<dbReference type="InterPro" id="IPR006862">
    <property type="entry name" value="Thio_Ohase/aa_AcTrfase"/>
</dbReference>
<evidence type="ECO:0000256" key="1">
    <source>
        <dbReference type="SAM" id="SignalP"/>
    </source>
</evidence>
<evidence type="ECO:0000313" key="4">
    <source>
        <dbReference type="EMBL" id="GAA4721932.1"/>
    </source>
</evidence>
<proteinExistence type="predicted"/>
<dbReference type="InterPro" id="IPR029058">
    <property type="entry name" value="AB_hydrolase_fold"/>
</dbReference>